<sequence length="311" mass="33916">MIRAPHHCVVRDGAVLAGHRYEPATRPRGTVLMRTPYDAGAHGTAAAWWVRLGFRVVVQDVRGRYRSDGRWLPYRSEADDGADTATRLDPPVVAVGTSYGAHCAVELARAAPVAAVVAMVPALGLHETATRNGTRCVRDRLGWWHEHGFGRFSAPPAAPERLDHATETARRRGIDRAPAALGWPENRAAAWRRLWDAPPLDFTDRYADARAPLLVLGGDHDFFAADAVRLAQSWPVDALHVSGPWGHRLLAGVPEPMREALRAHGGPGTVVAAWLGGVLGDRPGPHPRTGSRVLDPDAGWRHHPTRPKERS</sequence>
<feature type="domain" description="Xaa-Pro dipeptidyl-peptidase-like" evidence="2">
    <location>
        <begin position="12"/>
        <end position="247"/>
    </location>
</feature>
<name>A0A6P2CGD6_9NOCA</name>
<dbReference type="RefSeq" id="WP_010839851.1">
    <property type="nucleotide sequence ID" value="NZ_QRCM01000001.1"/>
</dbReference>
<dbReference type="GO" id="GO:0016787">
    <property type="term" value="F:hydrolase activity"/>
    <property type="evidence" value="ECO:0007669"/>
    <property type="project" value="UniProtKB-KW"/>
</dbReference>
<dbReference type="SUPFAM" id="SSF53474">
    <property type="entry name" value="alpha/beta-Hydrolases"/>
    <property type="match status" value="1"/>
</dbReference>
<comment type="caution">
    <text evidence="3">The sequence shown here is derived from an EMBL/GenBank/DDBJ whole genome shotgun (WGS) entry which is preliminary data.</text>
</comment>
<dbReference type="InterPro" id="IPR000383">
    <property type="entry name" value="Xaa-Pro-like_dom"/>
</dbReference>
<evidence type="ECO:0000313" key="3">
    <source>
        <dbReference type="EMBL" id="TXG90990.1"/>
    </source>
</evidence>
<feature type="compositionally biased region" description="Basic and acidic residues" evidence="1">
    <location>
        <begin position="294"/>
        <end position="311"/>
    </location>
</feature>
<reference evidence="3 4" key="1">
    <citation type="submission" date="2018-07" db="EMBL/GenBank/DDBJ databases">
        <title>Genome sequence of Rhodococcus rhodnii ATCC 35071 from Rhodnius prolixus.</title>
        <authorList>
            <person name="Patel V."/>
            <person name="Vogel K.J."/>
        </authorList>
    </citation>
    <scope>NUCLEOTIDE SEQUENCE [LARGE SCALE GENOMIC DNA]</scope>
    <source>
        <strain evidence="3 4">ATCC 35071</strain>
    </source>
</reference>
<accession>A0A6P2CGD6</accession>
<dbReference type="Gene3D" id="3.40.50.1820">
    <property type="entry name" value="alpha/beta hydrolase"/>
    <property type="match status" value="1"/>
</dbReference>
<dbReference type="Proteomes" id="UP000471120">
    <property type="component" value="Unassembled WGS sequence"/>
</dbReference>
<feature type="region of interest" description="Disordered" evidence="1">
    <location>
        <begin position="281"/>
        <end position="311"/>
    </location>
</feature>
<gene>
    <name evidence="3" type="ORF">DW322_13110</name>
</gene>
<dbReference type="InterPro" id="IPR029058">
    <property type="entry name" value="AB_hydrolase_fold"/>
</dbReference>
<protein>
    <submittedName>
        <fullName evidence="3">Alpha/beta fold hydrolase</fullName>
    </submittedName>
</protein>
<dbReference type="Pfam" id="PF02129">
    <property type="entry name" value="Peptidase_S15"/>
    <property type="match status" value="1"/>
</dbReference>
<dbReference type="EMBL" id="QRCM01000001">
    <property type="protein sequence ID" value="TXG90990.1"/>
    <property type="molecule type" value="Genomic_DNA"/>
</dbReference>
<evidence type="ECO:0000313" key="4">
    <source>
        <dbReference type="Proteomes" id="UP000471120"/>
    </source>
</evidence>
<dbReference type="AlphaFoldDB" id="A0A6P2CGD6"/>
<keyword evidence="3" id="KW-0378">Hydrolase</keyword>
<evidence type="ECO:0000256" key="1">
    <source>
        <dbReference type="SAM" id="MobiDB-lite"/>
    </source>
</evidence>
<dbReference type="Gene3D" id="1.10.3020.10">
    <property type="entry name" value="alpha-amino acid ester hydrolase ( Helical cap domain)"/>
    <property type="match status" value="1"/>
</dbReference>
<organism evidence="3 4">
    <name type="scientific">Rhodococcus rhodnii</name>
    <dbReference type="NCBI Taxonomy" id="38312"/>
    <lineage>
        <taxon>Bacteria</taxon>
        <taxon>Bacillati</taxon>
        <taxon>Actinomycetota</taxon>
        <taxon>Actinomycetes</taxon>
        <taxon>Mycobacteriales</taxon>
        <taxon>Nocardiaceae</taxon>
        <taxon>Rhodococcus</taxon>
    </lineage>
</organism>
<proteinExistence type="predicted"/>
<evidence type="ECO:0000259" key="2">
    <source>
        <dbReference type="Pfam" id="PF02129"/>
    </source>
</evidence>